<reference evidence="3" key="1">
    <citation type="submission" date="2020-08" db="EMBL/GenBank/DDBJ databases">
        <title>Taxonomic study for Lactobacillus species isolated from hardwood bark.</title>
        <authorList>
            <person name="Tohno M."/>
            <person name="Tanizawa Y."/>
        </authorList>
    </citation>
    <scope>NUCLEOTIDE SEQUENCE</scope>
    <source>
        <strain evidence="3">B40</strain>
    </source>
</reference>
<dbReference type="AlphaFoldDB" id="A0A916QKS4"/>
<dbReference type="RefSeq" id="WP_212781118.1">
    <property type="nucleotide sequence ID" value="NZ_BMAY01000010.1"/>
</dbReference>
<evidence type="ECO:0000256" key="2">
    <source>
        <dbReference type="ARBA" id="ARBA00023002"/>
    </source>
</evidence>
<dbReference type="PRINTS" id="PR00080">
    <property type="entry name" value="SDRFAMILY"/>
</dbReference>
<dbReference type="EMBL" id="BMAY01000010">
    <property type="protein sequence ID" value="GFZ27430.1"/>
    <property type="molecule type" value="Genomic_DNA"/>
</dbReference>
<dbReference type="PROSITE" id="PS00061">
    <property type="entry name" value="ADH_SHORT"/>
    <property type="match status" value="1"/>
</dbReference>
<comment type="caution">
    <text evidence="3">The sequence shown here is derived from an EMBL/GenBank/DDBJ whole genome shotgun (WGS) entry which is preliminary data.</text>
</comment>
<dbReference type="GO" id="GO:0016616">
    <property type="term" value="F:oxidoreductase activity, acting on the CH-OH group of donors, NAD or NADP as acceptor"/>
    <property type="evidence" value="ECO:0007669"/>
    <property type="project" value="TreeGrafter"/>
</dbReference>
<dbReference type="PANTHER" id="PTHR42760:SF5">
    <property type="entry name" value="2-DEHYDRO-3-DEOXY-D-GLUCONATE 5-DEHYDROGENASE"/>
    <property type="match status" value="1"/>
</dbReference>
<evidence type="ECO:0000313" key="4">
    <source>
        <dbReference type="Proteomes" id="UP000677218"/>
    </source>
</evidence>
<evidence type="ECO:0000313" key="3">
    <source>
        <dbReference type="EMBL" id="GFZ27430.1"/>
    </source>
</evidence>
<dbReference type="CDD" id="cd05347">
    <property type="entry name" value="Ga5DH-like_SDR_c"/>
    <property type="match status" value="1"/>
</dbReference>
<evidence type="ECO:0000256" key="1">
    <source>
        <dbReference type="ARBA" id="ARBA00006484"/>
    </source>
</evidence>
<dbReference type="InterPro" id="IPR036291">
    <property type="entry name" value="NAD(P)-bd_dom_sf"/>
</dbReference>
<dbReference type="Pfam" id="PF13561">
    <property type="entry name" value="adh_short_C2"/>
    <property type="match status" value="1"/>
</dbReference>
<dbReference type="GO" id="GO:0008206">
    <property type="term" value="P:bile acid metabolic process"/>
    <property type="evidence" value="ECO:0007669"/>
    <property type="project" value="UniProtKB-ARBA"/>
</dbReference>
<sequence length="275" mass="29962">MSEIHETEKEIKQHEEELKNNFSMDKFSLKGKVAVITGGNTGLGQGYAIAMAKAGADIFIPTFGKKEWKNTQEIIESVGQKVEFLDCDLTKPGEPEKVIEEAIARMGHIDILVNNAGMIKRNPILESKDEDWDKVIAINLSAVYHMSLAASKVFAKQNSGRIINIGSMLSFQGGKFIPSYTASKHGVAGLTKAFASEMGAYNVTVNAIAPGYIKTENTAPIRAQKERNEEILSRIPMGHWADPYELMGPAVFLASDAAAYINGAIIPVDGGYLVR</sequence>
<accession>A0A916QKS4</accession>
<keyword evidence="2" id="KW-0560">Oxidoreductase</keyword>
<dbReference type="InterPro" id="IPR020904">
    <property type="entry name" value="Sc_DH/Rdtase_CS"/>
</dbReference>
<dbReference type="NCBIfam" id="NF005390">
    <property type="entry name" value="PRK06935.1"/>
    <property type="match status" value="1"/>
</dbReference>
<dbReference type="Gene3D" id="3.40.50.720">
    <property type="entry name" value="NAD(P)-binding Rossmann-like Domain"/>
    <property type="match status" value="1"/>
</dbReference>
<dbReference type="SUPFAM" id="SSF51735">
    <property type="entry name" value="NAD(P)-binding Rossmann-fold domains"/>
    <property type="match status" value="1"/>
</dbReference>
<dbReference type="PRINTS" id="PR00081">
    <property type="entry name" value="GDHRDH"/>
</dbReference>
<dbReference type="FunFam" id="3.40.50.720:FF:000084">
    <property type="entry name" value="Short-chain dehydrogenase reductase"/>
    <property type="match status" value="1"/>
</dbReference>
<comment type="similarity">
    <text evidence="1">Belongs to the short-chain dehydrogenases/reductases (SDR) family.</text>
</comment>
<dbReference type="PANTHER" id="PTHR42760">
    <property type="entry name" value="SHORT-CHAIN DEHYDROGENASES/REDUCTASES FAMILY MEMBER"/>
    <property type="match status" value="1"/>
</dbReference>
<proteinExistence type="inferred from homology"/>
<name>A0A916QKS4_9LACO</name>
<gene>
    <name evidence="3" type="primary">kduD_2</name>
    <name evidence="3" type="ORF">LCB40_13100</name>
</gene>
<protein>
    <submittedName>
        <fullName evidence="3">Gluconate 5-dehydrogenase</fullName>
    </submittedName>
</protein>
<dbReference type="Proteomes" id="UP000677218">
    <property type="component" value="Unassembled WGS sequence"/>
</dbReference>
<dbReference type="InterPro" id="IPR002347">
    <property type="entry name" value="SDR_fam"/>
</dbReference>
<keyword evidence="4" id="KW-1185">Reference proteome</keyword>
<organism evidence="3 4">
    <name type="scientific">Lactobacillus corticis</name>
    <dbReference type="NCBI Taxonomy" id="2201249"/>
    <lineage>
        <taxon>Bacteria</taxon>
        <taxon>Bacillati</taxon>
        <taxon>Bacillota</taxon>
        <taxon>Bacilli</taxon>
        <taxon>Lactobacillales</taxon>
        <taxon>Lactobacillaceae</taxon>
        <taxon>Lactobacillus</taxon>
    </lineage>
</organism>